<evidence type="ECO:0008006" key="3">
    <source>
        <dbReference type="Google" id="ProtNLM"/>
    </source>
</evidence>
<sequence>MKNIWISCAGIHDTLRFTFHSQLKVMLTVMNRRKLLLAFLACPILAAAPAFSHEGHGVSHVKTSVTLRKRRGRTLHLIVTFLNQGRDAVMLETVAVENAQVLNAVKTAVPAGALVEAPVSLRFHDDVPGIFTLMLDFGEHGKGPVTVTL</sequence>
<keyword evidence="2" id="KW-1185">Reference proteome</keyword>
<dbReference type="EMBL" id="CYPW01000017">
    <property type="protein sequence ID" value="CUH52239.1"/>
    <property type="molecule type" value="Genomic_DNA"/>
</dbReference>
<evidence type="ECO:0000313" key="2">
    <source>
        <dbReference type="Proteomes" id="UP000054823"/>
    </source>
</evidence>
<proteinExistence type="predicted"/>
<reference evidence="1 2" key="1">
    <citation type="submission" date="2015-09" db="EMBL/GenBank/DDBJ databases">
        <authorList>
            <consortium name="Swine Surveillance"/>
        </authorList>
    </citation>
    <scope>NUCLEOTIDE SEQUENCE [LARGE SCALE GENOMIC DNA]</scope>
    <source>
        <strain evidence="1 2">CECT 7688</strain>
    </source>
</reference>
<evidence type="ECO:0000313" key="1">
    <source>
        <dbReference type="EMBL" id="CUH52239.1"/>
    </source>
</evidence>
<name>A0A0P1FCX0_9RHOB</name>
<dbReference type="Proteomes" id="UP000054823">
    <property type="component" value="Unassembled WGS sequence"/>
</dbReference>
<organism evidence="1 2">
    <name type="scientific">Shimia marina</name>
    <dbReference type="NCBI Taxonomy" id="321267"/>
    <lineage>
        <taxon>Bacteria</taxon>
        <taxon>Pseudomonadati</taxon>
        <taxon>Pseudomonadota</taxon>
        <taxon>Alphaproteobacteria</taxon>
        <taxon>Rhodobacterales</taxon>
        <taxon>Roseobacteraceae</taxon>
    </lineage>
</organism>
<accession>A0A0P1FCX0</accession>
<dbReference type="AlphaFoldDB" id="A0A0P1FCX0"/>
<gene>
    <name evidence="1" type="ORF">SHM7688_01683</name>
</gene>
<protein>
    <recommendedName>
        <fullName evidence="3">Copper chaperone PCu(A)C</fullName>
    </recommendedName>
</protein>